<evidence type="ECO:0000256" key="1">
    <source>
        <dbReference type="ARBA" id="ARBA00023015"/>
    </source>
</evidence>
<feature type="domain" description="BZIP" evidence="5">
    <location>
        <begin position="196"/>
        <end position="259"/>
    </location>
</feature>
<evidence type="ECO:0000259" key="5">
    <source>
        <dbReference type="PROSITE" id="PS50217"/>
    </source>
</evidence>
<dbReference type="GO" id="GO:0005634">
    <property type="term" value="C:nucleus"/>
    <property type="evidence" value="ECO:0007669"/>
    <property type="project" value="TreeGrafter"/>
</dbReference>
<dbReference type="Pfam" id="PF00170">
    <property type="entry name" value="bZIP_1"/>
    <property type="match status" value="1"/>
</dbReference>
<feature type="compositionally biased region" description="Basic and acidic residues" evidence="4">
    <location>
        <begin position="191"/>
        <end position="207"/>
    </location>
</feature>
<dbReference type="CDD" id="cd14687">
    <property type="entry name" value="bZIP_ATF2"/>
    <property type="match status" value="1"/>
</dbReference>
<reference evidence="6 7" key="1">
    <citation type="submission" date="2017-04" db="EMBL/GenBank/DDBJ databases">
        <title>Draft genome sequence of Marssonina coronaria NL1: causal agent of apple blotch.</title>
        <authorList>
            <person name="Cheng Q."/>
        </authorList>
    </citation>
    <scope>NUCLEOTIDE SEQUENCE [LARGE SCALE GENOMIC DNA]</scope>
    <source>
        <strain evidence="6 7">NL1</strain>
    </source>
</reference>
<comment type="caution">
    <text evidence="6">The sequence shown here is derived from an EMBL/GenBank/DDBJ whole genome shotgun (WGS) entry which is preliminary data.</text>
</comment>
<dbReference type="InterPro" id="IPR046347">
    <property type="entry name" value="bZIP_sf"/>
</dbReference>
<accession>A0A218Z0J8</accession>
<dbReference type="PANTHER" id="PTHR23351">
    <property type="entry name" value="FOS TRANSCRIPTION FACTOR-RELATED"/>
    <property type="match status" value="1"/>
</dbReference>
<dbReference type="Proteomes" id="UP000242519">
    <property type="component" value="Unassembled WGS sequence"/>
</dbReference>
<evidence type="ECO:0000256" key="4">
    <source>
        <dbReference type="SAM" id="MobiDB-lite"/>
    </source>
</evidence>
<name>A0A218Z0J8_9HELO</name>
<dbReference type="PROSITE" id="PS50217">
    <property type="entry name" value="BZIP"/>
    <property type="match status" value="1"/>
</dbReference>
<dbReference type="AlphaFoldDB" id="A0A218Z0J8"/>
<dbReference type="InParanoid" id="A0A218Z0J8"/>
<dbReference type="GO" id="GO:0000978">
    <property type="term" value="F:RNA polymerase II cis-regulatory region sequence-specific DNA binding"/>
    <property type="evidence" value="ECO:0007669"/>
    <property type="project" value="TreeGrafter"/>
</dbReference>
<dbReference type="STRING" id="503106.A0A218Z0J8"/>
<evidence type="ECO:0000313" key="6">
    <source>
        <dbReference type="EMBL" id="OWP01224.1"/>
    </source>
</evidence>
<organism evidence="6 7">
    <name type="scientific">Diplocarpon coronariae</name>
    <dbReference type="NCBI Taxonomy" id="2795749"/>
    <lineage>
        <taxon>Eukaryota</taxon>
        <taxon>Fungi</taxon>
        <taxon>Dikarya</taxon>
        <taxon>Ascomycota</taxon>
        <taxon>Pezizomycotina</taxon>
        <taxon>Leotiomycetes</taxon>
        <taxon>Helotiales</taxon>
        <taxon>Drepanopezizaceae</taxon>
        <taxon>Diplocarpon</taxon>
    </lineage>
</organism>
<dbReference type="GO" id="GO:0000981">
    <property type="term" value="F:DNA-binding transcription factor activity, RNA polymerase II-specific"/>
    <property type="evidence" value="ECO:0007669"/>
    <property type="project" value="TreeGrafter"/>
</dbReference>
<evidence type="ECO:0000256" key="3">
    <source>
        <dbReference type="ARBA" id="ARBA00023163"/>
    </source>
</evidence>
<dbReference type="SMART" id="SM00338">
    <property type="entry name" value="BRLZ"/>
    <property type="match status" value="1"/>
</dbReference>
<dbReference type="InterPro" id="IPR000837">
    <property type="entry name" value="AP-1"/>
</dbReference>
<dbReference type="EMBL" id="MZNU01000281">
    <property type="protein sequence ID" value="OWP01224.1"/>
    <property type="molecule type" value="Genomic_DNA"/>
</dbReference>
<dbReference type="InterPro" id="IPR004827">
    <property type="entry name" value="bZIP"/>
</dbReference>
<feature type="compositionally biased region" description="Low complexity" evidence="4">
    <location>
        <begin position="129"/>
        <end position="143"/>
    </location>
</feature>
<sequence>MGSLMTPTTAFIYAYVNLDSADLPANSPEDDVFAHAFGQATLGRGGPGSDPLALGGKGLGGIHVCEERTRDTAIFGEFLVPESLSPFSESEISSAGTRSSRGPTATAASAKAGDPCSAEGFGTREAWPGAVSSSSSGAMGVMGDASTAAKQRDVPGIPPTEARLALGEPGKPPTSQEKRPRRRGTKRKVRSKDEEALKRKEFLERNRMAAQKCRSKKKYTTSTLEENLAAQEERNLRLKAEVGDLTAEIGRWREVYAQCEKECRESRSGNAVGGEEELARLA</sequence>
<feature type="compositionally biased region" description="Basic residues" evidence="4">
    <location>
        <begin position="179"/>
        <end position="190"/>
    </location>
</feature>
<protein>
    <recommendedName>
        <fullName evidence="5">BZIP domain-containing protein</fullName>
    </recommendedName>
</protein>
<dbReference type="Gene3D" id="1.20.5.170">
    <property type="match status" value="1"/>
</dbReference>
<proteinExistence type="predicted"/>
<dbReference type="OrthoDB" id="295274at2759"/>
<keyword evidence="1" id="KW-0805">Transcription regulation</keyword>
<evidence type="ECO:0000313" key="7">
    <source>
        <dbReference type="Proteomes" id="UP000242519"/>
    </source>
</evidence>
<feature type="region of interest" description="Disordered" evidence="4">
    <location>
        <begin position="86"/>
        <end position="223"/>
    </location>
</feature>
<dbReference type="SUPFAM" id="SSF57959">
    <property type="entry name" value="Leucine zipper domain"/>
    <property type="match status" value="1"/>
</dbReference>
<keyword evidence="7" id="KW-1185">Reference proteome</keyword>
<keyword evidence="3" id="KW-0804">Transcription</keyword>
<feature type="compositionally biased region" description="Polar residues" evidence="4">
    <location>
        <begin position="95"/>
        <end position="107"/>
    </location>
</feature>
<gene>
    <name evidence="6" type="ORF">B2J93_5504</name>
</gene>
<keyword evidence="2" id="KW-0238">DNA-binding</keyword>
<evidence type="ECO:0000256" key="2">
    <source>
        <dbReference type="ARBA" id="ARBA00023125"/>
    </source>
</evidence>
<dbReference type="PANTHER" id="PTHR23351:SF24">
    <property type="entry name" value="ACTIVATING TRANSCRIPTION FACTOR 3-RELATED"/>
    <property type="match status" value="1"/>
</dbReference>